<dbReference type="RefSeq" id="WP_146294508.1">
    <property type="nucleotide sequence ID" value="NZ_CP042326.1"/>
</dbReference>
<accession>A0A5B8NIY5</accession>
<reference evidence="3" key="1">
    <citation type="submission" date="2019-08" db="EMBL/GenBank/DDBJ databases">
        <title>Carotenoids and Carotenoid Binding Proteins in the Halophilic Cyanobacterium Euhalothece sp. ZM00.</title>
        <authorList>
            <person name="Cho S.M."/>
            <person name="Song J.Y."/>
            <person name="Park Y.-I."/>
        </authorList>
    </citation>
    <scope>NUCLEOTIDE SEQUENCE [LARGE SCALE GENOMIC DNA]</scope>
    <source>
        <strain evidence="3">Z-M001</strain>
    </source>
</reference>
<proteinExistence type="predicted"/>
<dbReference type="Gene3D" id="3.30.9.10">
    <property type="entry name" value="D-Amino Acid Oxidase, subunit A, domain 2"/>
    <property type="match status" value="1"/>
</dbReference>
<evidence type="ECO:0000313" key="4">
    <source>
        <dbReference type="Proteomes" id="UP000318453"/>
    </source>
</evidence>
<dbReference type="GO" id="GO:0005737">
    <property type="term" value="C:cytoplasm"/>
    <property type="evidence" value="ECO:0007669"/>
    <property type="project" value="TreeGrafter"/>
</dbReference>
<dbReference type="Proteomes" id="UP000318453">
    <property type="component" value="Chromosome"/>
</dbReference>
<dbReference type="PANTHER" id="PTHR13847">
    <property type="entry name" value="SARCOSINE DEHYDROGENASE-RELATED"/>
    <property type="match status" value="1"/>
</dbReference>
<dbReference type="EMBL" id="CP042326">
    <property type="protein sequence ID" value="QDZ38897.1"/>
    <property type="molecule type" value="Genomic_DNA"/>
</dbReference>
<dbReference type="Gene3D" id="3.50.50.60">
    <property type="entry name" value="FAD/NAD(P)-binding domain"/>
    <property type="match status" value="1"/>
</dbReference>
<dbReference type="InterPro" id="IPR036188">
    <property type="entry name" value="FAD/NAD-bd_sf"/>
</dbReference>
<keyword evidence="1" id="KW-0560">Oxidoreductase</keyword>
<dbReference type="SUPFAM" id="SSF54373">
    <property type="entry name" value="FAD-linked reductases, C-terminal domain"/>
    <property type="match status" value="1"/>
</dbReference>
<organism evidence="3 4">
    <name type="scientific">Euhalothece natronophila Z-M001</name>
    <dbReference type="NCBI Taxonomy" id="522448"/>
    <lineage>
        <taxon>Bacteria</taxon>
        <taxon>Bacillati</taxon>
        <taxon>Cyanobacteriota</taxon>
        <taxon>Cyanophyceae</taxon>
        <taxon>Oscillatoriophycideae</taxon>
        <taxon>Chroococcales</taxon>
        <taxon>Halothecacae</taxon>
        <taxon>Halothece cluster</taxon>
        <taxon>Euhalothece</taxon>
    </lineage>
</organism>
<dbReference type="Pfam" id="PF01266">
    <property type="entry name" value="DAO"/>
    <property type="match status" value="1"/>
</dbReference>
<gene>
    <name evidence="3" type="ORF">FRE64_02440</name>
</gene>
<sequence>MKRIMIVGGGIVGATIAYELSKNSEFQITIIDKDVPAQASTGAALGLLFGVISQKKQGRAWELREISLRRYSQLLVELQEQTGETIPHLQGLIHLCFSPEEMAKWQELASLREQQGWQLELWNQSQLQAACPTLNTSQMVGAVYSPQDLQVNPQALTTTLLKAAEQNGVTLSWETEATAVSVTENGDDKHSHTVHTNQGDWEVDHLIIAAGLGSFPLTQHLKKPLPLTPVLGQAMRVRLNNDNGLSSVVTGNDVHLIPLGKNEYWVGATVEFPEQPLVDPLDKVWEQACSYYPALAEAEILETWSGERPRPSQQAAPVIEYLEGYDNVILATGHYRNGVLLAPATATKVKELL</sequence>
<dbReference type="SUPFAM" id="SSF51905">
    <property type="entry name" value="FAD/NAD(P)-binding domain"/>
    <property type="match status" value="1"/>
</dbReference>
<dbReference type="AlphaFoldDB" id="A0A5B8NIY5"/>
<dbReference type="InterPro" id="IPR006076">
    <property type="entry name" value="FAD-dep_OxRdtase"/>
</dbReference>
<keyword evidence="4" id="KW-1185">Reference proteome</keyword>
<evidence type="ECO:0000313" key="3">
    <source>
        <dbReference type="EMBL" id="QDZ38897.1"/>
    </source>
</evidence>
<name>A0A5B8NIY5_9CHRO</name>
<feature type="domain" description="FAD dependent oxidoreductase" evidence="2">
    <location>
        <begin position="4"/>
        <end position="349"/>
    </location>
</feature>
<protein>
    <submittedName>
        <fullName evidence="3">FAD-binding oxidoreductase</fullName>
    </submittedName>
</protein>
<dbReference type="PANTHER" id="PTHR13847:SF289">
    <property type="entry name" value="GLYCINE OXIDASE"/>
    <property type="match status" value="1"/>
</dbReference>
<dbReference type="OrthoDB" id="9794226at2"/>
<evidence type="ECO:0000259" key="2">
    <source>
        <dbReference type="Pfam" id="PF01266"/>
    </source>
</evidence>
<dbReference type="GO" id="GO:0016491">
    <property type="term" value="F:oxidoreductase activity"/>
    <property type="evidence" value="ECO:0007669"/>
    <property type="project" value="UniProtKB-KW"/>
</dbReference>
<evidence type="ECO:0000256" key="1">
    <source>
        <dbReference type="ARBA" id="ARBA00023002"/>
    </source>
</evidence>
<dbReference type="KEGG" id="enn:FRE64_02440"/>